<dbReference type="Proteomes" id="UP001501321">
    <property type="component" value="Unassembled WGS sequence"/>
</dbReference>
<keyword evidence="4" id="KW-0802">TPR repeat</keyword>
<feature type="region of interest" description="Disordered" evidence="6">
    <location>
        <begin position="55"/>
        <end position="77"/>
    </location>
</feature>
<dbReference type="RefSeq" id="WP_345011276.1">
    <property type="nucleotide sequence ID" value="NZ_BAABFC010000009.1"/>
</dbReference>
<protein>
    <recommendedName>
        <fullName evidence="10">GGDEF domain-containing protein</fullName>
    </recommendedName>
</protein>
<keyword evidence="2" id="KW-0963">Cytoplasm</keyword>
<evidence type="ECO:0000256" key="6">
    <source>
        <dbReference type="SAM" id="MobiDB-lite"/>
    </source>
</evidence>
<proteinExistence type="inferred from homology"/>
<dbReference type="PANTHER" id="PTHR46630">
    <property type="entry name" value="TETRATRICOPEPTIDE REPEAT PROTEIN 29"/>
    <property type="match status" value="1"/>
</dbReference>
<evidence type="ECO:0000256" key="4">
    <source>
        <dbReference type="ARBA" id="ARBA00022803"/>
    </source>
</evidence>
<evidence type="ECO:0008006" key="10">
    <source>
        <dbReference type="Google" id="ProtNLM"/>
    </source>
</evidence>
<dbReference type="Pfam" id="PF13424">
    <property type="entry name" value="TPR_12"/>
    <property type="match status" value="1"/>
</dbReference>
<comment type="caution">
    <text evidence="8">The sequence shown here is derived from an EMBL/GenBank/DDBJ whole genome shotgun (WGS) entry which is preliminary data.</text>
</comment>
<evidence type="ECO:0000256" key="5">
    <source>
        <dbReference type="ARBA" id="ARBA00038253"/>
    </source>
</evidence>
<comment type="subcellular location">
    <subcellularLocation>
        <location evidence="1">Cytoplasm</location>
    </subcellularLocation>
</comment>
<comment type="similarity">
    <text evidence="5">Belongs to the Rap family.</text>
</comment>
<name>A0ABP8Q554_9GAMM</name>
<dbReference type="InterPro" id="IPR043128">
    <property type="entry name" value="Rev_trsase/Diguanyl_cyclase"/>
</dbReference>
<evidence type="ECO:0000256" key="7">
    <source>
        <dbReference type="SAM" id="Phobius"/>
    </source>
</evidence>
<keyword evidence="7" id="KW-0472">Membrane</keyword>
<reference evidence="9" key="1">
    <citation type="journal article" date="2019" name="Int. J. Syst. Evol. Microbiol.">
        <title>The Global Catalogue of Microorganisms (GCM) 10K type strain sequencing project: providing services to taxonomists for standard genome sequencing and annotation.</title>
        <authorList>
            <consortium name="The Broad Institute Genomics Platform"/>
            <consortium name="The Broad Institute Genome Sequencing Center for Infectious Disease"/>
            <person name="Wu L."/>
            <person name="Ma J."/>
        </authorList>
    </citation>
    <scope>NUCLEOTIDE SEQUENCE [LARGE SCALE GENOMIC DNA]</scope>
    <source>
        <strain evidence="9">JCM 32226</strain>
    </source>
</reference>
<dbReference type="InterPro" id="IPR011990">
    <property type="entry name" value="TPR-like_helical_dom_sf"/>
</dbReference>
<dbReference type="InterPro" id="IPR051476">
    <property type="entry name" value="Bac_ResReg_Asp_Phosphatase"/>
</dbReference>
<evidence type="ECO:0000256" key="2">
    <source>
        <dbReference type="ARBA" id="ARBA00022490"/>
    </source>
</evidence>
<evidence type="ECO:0000256" key="1">
    <source>
        <dbReference type="ARBA" id="ARBA00004496"/>
    </source>
</evidence>
<feature type="transmembrane region" description="Helical" evidence="7">
    <location>
        <begin position="479"/>
        <end position="502"/>
    </location>
</feature>
<sequence>MQLVSLVLLLSGLQLPPPLLDRPDLPSELAHAQEQGLSRPDLCIQLSHNFLRRDPLSNRPLSAGRSNQAQPELEQYRTPSQTVMAQLILSRCLSQNQQFPPAERLLEESRQLARRGHQPDLEAFALYLQARLLALDTRDYIGSQLAAERLDKLIQRGARLPDPLQEQRSWLQILTNIERSHIDDARNQLEKWQQRLQRFPTPGSQAWYFALYGELMRSQQQDDLALGYYSDAMKLAGEYDDFLLQAQMADRMSDILHRRGDMTQAIRWGEMAVDNYQRINNGVWLADALIRLADLVRESGNANLALALLFNALDLYRNVNRPLQLAELNHQIGKTYLMLGKYIEARAYLIAARNAFKLSKSYSGELRTLLALGDLYLAQQDAGVVIPLVENAVQQLPQGETPPPEIFLLLSRAYEQKGLFAEALHNYKRFNASLRQQQEQQQSLGNEQFRTSYALLDKERQLKTMAATQADLLAQKRHYLWYCALATLGLLTLGFILLQVWLRGCRREDELQASRARLLQVPSTGLPSMEQLLQDLTPPTPQGYGNLNYLDIHPEHPLNQKRQFVALRLPGLDQLSDQIGEQQTERVEQILVSRIRDQLPEQAQLYHQPGGKLMMLFSQSSPQSVTHWLETMFTQLKEPLRHFGVPGQLAAGLVSYPFLSRAPRAVSSIQLLEVAQLALAAARQLAEKTTASSWVELSAIDCQQAAFFNGQIRARTLQAIDKGLVKVNALHGKQLIDWHLLGLKDALVQQGELAPLRVPTTGERTAEE</sequence>
<dbReference type="SUPFAM" id="SSF48452">
    <property type="entry name" value="TPR-like"/>
    <property type="match status" value="2"/>
</dbReference>
<evidence type="ECO:0000313" key="8">
    <source>
        <dbReference type="EMBL" id="GAA4497119.1"/>
    </source>
</evidence>
<gene>
    <name evidence="8" type="ORF">GCM10023095_13200</name>
</gene>
<keyword evidence="9" id="KW-1185">Reference proteome</keyword>
<dbReference type="InterPro" id="IPR029787">
    <property type="entry name" value="Nucleotide_cyclase"/>
</dbReference>
<evidence type="ECO:0000313" key="9">
    <source>
        <dbReference type="Proteomes" id="UP001501321"/>
    </source>
</evidence>
<dbReference type="EMBL" id="BAABFC010000009">
    <property type="protein sequence ID" value="GAA4497119.1"/>
    <property type="molecule type" value="Genomic_DNA"/>
</dbReference>
<accession>A0ABP8Q554</accession>
<evidence type="ECO:0000256" key="3">
    <source>
        <dbReference type="ARBA" id="ARBA00022737"/>
    </source>
</evidence>
<organism evidence="8 9">
    <name type="scientific">Pseudaeromonas paramecii</name>
    <dbReference type="NCBI Taxonomy" id="2138166"/>
    <lineage>
        <taxon>Bacteria</taxon>
        <taxon>Pseudomonadati</taxon>
        <taxon>Pseudomonadota</taxon>
        <taxon>Gammaproteobacteria</taxon>
        <taxon>Aeromonadales</taxon>
        <taxon>Aeromonadaceae</taxon>
        <taxon>Pseudaeromonas</taxon>
    </lineage>
</organism>
<keyword evidence="3" id="KW-0677">Repeat</keyword>
<keyword evidence="7" id="KW-1133">Transmembrane helix</keyword>
<dbReference type="SUPFAM" id="SSF55073">
    <property type="entry name" value="Nucleotide cyclase"/>
    <property type="match status" value="1"/>
</dbReference>
<keyword evidence="7" id="KW-0812">Transmembrane</keyword>
<dbReference type="PANTHER" id="PTHR46630:SF1">
    <property type="entry name" value="TETRATRICOPEPTIDE REPEAT PROTEIN 29"/>
    <property type="match status" value="1"/>
</dbReference>
<dbReference type="Gene3D" id="1.25.40.10">
    <property type="entry name" value="Tetratricopeptide repeat domain"/>
    <property type="match status" value="2"/>
</dbReference>
<dbReference type="Gene3D" id="3.30.70.270">
    <property type="match status" value="1"/>
</dbReference>